<dbReference type="Proteomes" id="UP000801492">
    <property type="component" value="Unassembled WGS sequence"/>
</dbReference>
<dbReference type="PANTHER" id="PTHR11733">
    <property type="entry name" value="ZINC METALLOPROTEASE FAMILY M13 NEPRILYSIN-RELATED"/>
    <property type="match status" value="1"/>
</dbReference>
<gene>
    <name evidence="11" type="ORF">ILUMI_22555</name>
</gene>
<evidence type="ECO:0000256" key="6">
    <source>
        <dbReference type="ARBA" id="ARBA00022801"/>
    </source>
</evidence>
<dbReference type="SUPFAM" id="SSF55486">
    <property type="entry name" value="Metalloproteases ('zincins'), catalytic domain"/>
    <property type="match status" value="1"/>
</dbReference>
<comment type="caution">
    <text evidence="11">The sequence shown here is derived from an EMBL/GenBank/DDBJ whole genome shotgun (WGS) entry which is preliminary data.</text>
</comment>
<comment type="similarity">
    <text evidence="3">Belongs to the peptidase M13 family.</text>
</comment>
<comment type="cofactor">
    <cofactor evidence="1">
        <name>Zn(2+)</name>
        <dbReference type="ChEBI" id="CHEBI:29105"/>
    </cofactor>
</comment>
<dbReference type="EMBL" id="VTPC01090338">
    <property type="protein sequence ID" value="KAF2883621.1"/>
    <property type="molecule type" value="Genomic_DNA"/>
</dbReference>
<keyword evidence="12" id="KW-1185">Reference proteome</keyword>
<feature type="domain" description="Peptidase M13 N-terminal" evidence="10">
    <location>
        <begin position="1"/>
        <end position="60"/>
    </location>
</feature>
<dbReference type="GO" id="GO:0004222">
    <property type="term" value="F:metalloendopeptidase activity"/>
    <property type="evidence" value="ECO:0007669"/>
    <property type="project" value="InterPro"/>
</dbReference>
<evidence type="ECO:0000256" key="8">
    <source>
        <dbReference type="ARBA" id="ARBA00023049"/>
    </source>
</evidence>
<keyword evidence="8" id="KW-0482">Metalloprotease</keyword>
<evidence type="ECO:0000313" key="12">
    <source>
        <dbReference type="Proteomes" id="UP000801492"/>
    </source>
</evidence>
<dbReference type="PROSITE" id="PS51885">
    <property type="entry name" value="NEPRILYSIN"/>
    <property type="match status" value="1"/>
</dbReference>
<dbReference type="PRINTS" id="PR00786">
    <property type="entry name" value="NEPRILYSIN"/>
</dbReference>
<evidence type="ECO:0000259" key="10">
    <source>
        <dbReference type="Pfam" id="PF05649"/>
    </source>
</evidence>
<evidence type="ECO:0000256" key="2">
    <source>
        <dbReference type="ARBA" id="ARBA00004401"/>
    </source>
</evidence>
<dbReference type="InterPro" id="IPR024079">
    <property type="entry name" value="MetalloPept_cat_dom_sf"/>
</dbReference>
<reference evidence="11" key="1">
    <citation type="submission" date="2019-08" db="EMBL/GenBank/DDBJ databases">
        <title>The genome of the North American firefly Photinus pyralis.</title>
        <authorList>
            <consortium name="Photinus pyralis genome working group"/>
            <person name="Fallon T.R."/>
            <person name="Sander Lower S.E."/>
            <person name="Weng J.-K."/>
        </authorList>
    </citation>
    <scope>NUCLEOTIDE SEQUENCE</scope>
    <source>
        <strain evidence="11">TRF0915ILg1</strain>
        <tissue evidence="11">Whole body</tissue>
    </source>
</reference>
<name>A0A8K0G2H9_IGNLU</name>
<dbReference type="AlphaFoldDB" id="A0A8K0G2H9"/>
<keyword evidence="5" id="KW-0479">Metal-binding</keyword>
<evidence type="ECO:0000256" key="4">
    <source>
        <dbReference type="ARBA" id="ARBA00022670"/>
    </source>
</evidence>
<dbReference type="PANTHER" id="PTHR11733:SF224">
    <property type="entry name" value="NEPRILYSIN-2"/>
    <property type="match status" value="1"/>
</dbReference>
<keyword evidence="6" id="KW-0378">Hydrolase</keyword>
<dbReference type="GO" id="GO:0005886">
    <property type="term" value="C:plasma membrane"/>
    <property type="evidence" value="ECO:0007669"/>
    <property type="project" value="UniProtKB-SubCell"/>
</dbReference>
<keyword evidence="4" id="KW-0645">Protease</keyword>
<dbReference type="OrthoDB" id="6475849at2759"/>
<dbReference type="Pfam" id="PF05649">
    <property type="entry name" value="Peptidase_M13_N"/>
    <property type="match status" value="1"/>
</dbReference>
<sequence length="328" mass="38402">MGSLYIRKHFNKDSKKEVEEMVTNIQSEFIQSLMMYDWMDENAKYEAIEKVNSMFVHVGYADELLDEKRIEKHYLSLDIVSDNYLETMLSISLFNRDYNYKQLRDAINRTDWTKLKFPTVVDAYYSFQKNSIEFPAGILQGLFFDNNRPRYMNYGGIGSIIGHEVMHGFDDQGRQYDGNGNIAEWWTLETKDIIAERSKCITDQYEDYFVPEVGVNLDGISIREENIADSGGIKQAYLAYQTWVDQNGPEKRLPGLPYTPNQMFWISAANVWCTKYPNEFLKLKIRTGSNLFEKYRVLGTFSNMEYFSDDFKCSLGSNMNPQHKCQVW</sequence>
<proteinExistence type="inferred from homology"/>
<dbReference type="InterPro" id="IPR008753">
    <property type="entry name" value="Peptidase_M13_N"/>
</dbReference>
<evidence type="ECO:0000259" key="9">
    <source>
        <dbReference type="Pfam" id="PF01431"/>
    </source>
</evidence>
<evidence type="ECO:0000313" key="11">
    <source>
        <dbReference type="EMBL" id="KAF2883621.1"/>
    </source>
</evidence>
<accession>A0A8K0G2H9</accession>
<dbReference type="Gene3D" id="3.40.390.10">
    <property type="entry name" value="Collagenase (Catalytic Domain)"/>
    <property type="match status" value="1"/>
</dbReference>
<evidence type="ECO:0000256" key="1">
    <source>
        <dbReference type="ARBA" id="ARBA00001947"/>
    </source>
</evidence>
<protein>
    <recommendedName>
        <fullName evidence="13">Neprilysin</fullName>
    </recommendedName>
</protein>
<dbReference type="GO" id="GO:0016485">
    <property type="term" value="P:protein processing"/>
    <property type="evidence" value="ECO:0007669"/>
    <property type="project" value="TreeGrafter"/>
</dbReference>
<keyword evidence="7" id="KW-0862">Zinc</keyword>
<dbReference type="InterPro" id="IPR000718">
    <property type="entry name" value="Peptidase_M13"/>
</dbReference>
<evidence type="ECO:0008006" key="13">
    <source>
        <dbReference type="Google" id="ProtNLM"/>
    </source>
</evidence>
<organism evidence="11 12">
    <name type="scientific">Ignelater luminosus</name>
    <name type="common">Cucubano</name>
    <name type="synonym">Pyrophorus luminosus</name>
    <dbReference type="NCBI Taxonomy" id="2038154"/>
    <lineage>
        <taxon>Eukaryota</taxon>
        <taxon>Metazoa</taxon>
        <taxon>Ecdysozoa</taxon>
        <taxon>Arthropoda</taxon>
        <taxon>Hexapoda</taxon>
        <taxon>Insecta</taxon>
        <taxon>Pterygota</taxon>
        <taxon>Neoptera</taxon>
        <taxon>Endopterygota</taxon>
        <taxon>Coleoptera</taxon>
        <taxon>Polyphaga</taxon>
        <taxon>Elateriformia</taxon>
        <taxon>Elateroidea</taxon>
        <taxon>Elateridae</taxon>
        <taxon>Agrypninae</taxon>
        <taxon>Pyrophorini</taxon>
        <taxon>Ignelater</taxon>
    </lineage>
</organism>
<dbReference type="GO" id="GO:0046872">
    <property type="term" value="F:metal ion binding"/>
    <property type="evidence" value="ECO:0007669"/>
    <property type="project" value="UniProtKB-KW"/>
</dbReference>
<dbReference type="Pfam" id="PF01431">
    <property type="entry name" value="Peptidase_M13"/>
    <property type="match status" value="1"/>
</dbReference>
<evidence type="ECO:0000256" key="5">
    <source>
        <dbReference type="ARBA" id="ARBA00022723"/>
    </source>
</evidence>
<dbReference type="CDD" id="cd08662">
    <property type="entry name" value="M13"/>
    <property type="match status" value="1"/>
</dbReference>
<comment type="subcellular location">
    <subcellularLocation>
        <location evidence="2">Cell membrane</location>
        <topology evidence="2">Single-pass type II membrane protein</topology>
    </subcellularLocation>
</comment>
<feature type="domain" description="Peptidase M13 C-terminal" evidence="9">
    <location>
        <begin position="123"/>
        <end position="327"/>
    </location>
</feature>
<evidence type="ECO:0000256" key="3">
    <source>
        <dbReference type="ARBA" id="ARBA00007357"/>
    </source>
</evidence>
<dbReference type="InterPro" id="IPR018497">
    <property type="entry name" value="Peptidase_M13_C"/>
</dbReference>
<evidence type="ECO:0000256" key="7">
    <source>
        <dbReference type="ARBA" id="ARBA00022833"/>
    </source>
</evidence>